<dbReference type="InterPro" id="IPR013126">
    <property type="entry name" value="Hsp_70_fam"/>
</dbReference>
<dbReference type="CDD" id="cd10231">
    <property type="entry name" value="ASKHA_NBD_HSP70_YegD-like"/>
    <property type="match status" value="1"/>
</dbReference>
<evidence type="ECO:0000256" key="3">
    <source>
        <dbReference type="ARBA" id="ARBA00022840"/>
    </source>
</evidence>
<evidence type="ECO:0000313" key="4">
    <source>
        <dbReference type="EMBL" id="RBO91968.1"/>
    </source>
</evidence>
<keyword evidence="2" id="KW-0547">Nucleotide-binding</keyword>
<accession>A0A366DRY3</accession>
<protein>
    <submittedName>
        <fullName evidence="4">Putative chaperone protein</fullName>
    </submittedName>
</protein>
<comment type="caution">
    <text evidence="4">The sequence shown here is derived from an EMBL/GenBank/DDBJ whole genome shotgun (WGS) entry which is preliminary data.</text>
</comment>
<dbReference type="Proteomes" id="UP000252893">
    <property type="component" value="Unassembled WGS sequence"/>
</dbReference>
<keyword evidence="5" id="KW-1185">Reference proteome</keyword>
<dbReference type="PANTHER" id="PTHR42749">
    <property type="entry name" value="CELL SHAPE-DETERMINING PROTEIN MREB"/>
    <property type="match status" value="1"/>
</dbReference>
<dbReference type="AlphaFoldDB" id="A0A366DRY3"/>
<dbReference type="Pfam" id="PF00012">
    <property type="entry name" value="HSP70"/>
    <property type="match status" value="2"/>
</dbReference>
<evidence type="ECO:0000256" key="1">
    <source>
        <dbReference type="ARBA" id="ARBA00007381"/>
    </source>
</evidence>
<dbReference type="Gene3D" id="3.90.640.10">
    <property type="entry name" value="Actin, Chain A, domain 4"/>
    <property type="match status" value="2"/>
</dbReference>
<dbReference type="PANTHER" id="PTHR42749:SF1">
    <property type="entry name" value="CELL SHAPE-DETERMINING PROTEIN MREB"/>
    <property type="match status" value="1"/>
</dbReference>
<dbReference type="GO" id="GO:0140662">
    <property type="term" value="F:ATP-dependent protein folding chaperone"/>
    <property type="evidence" value="ECO:0007669"/>
    <property type="project" value="InterPro"/>
</dbReference>
<reference evidence="4 5" key="1">
    <citation type="submission" date="2018-06" db="EMBL/GenBank/DDBJ databases">
        <title>Genomic Encyclopedia of Type Strains, Phase IV (KMG-IV): sequencing the most valuable type-strain genomes for metagenomic binning, comparative biology and taxonomic classification.</title>
        <authorList>
            <person name="Goeker M."/>
        </authorList>
    </citation>
    <scope>NUCLEOTIDE SEQUENCE [LARGE SCALE GENOMIC DNA]</scope>
    <source>
        <strain evidence="4 5">DSM 25619</strain>
    </source>
</reference>
<dbReference type="RefSeq" id="WP_113945701.1">
    <property type="nucleotide sequence ID" value="NZ_JBHEEG010000001.1"/>
</dbReference>
<comment type="similarity">
    <text evidence="1">Belongs to the heat shock protein 70 family.</text>
</comment>
<dbReference type="InterPro" id="IPR042054">
    <property type="entry name" value="YegD-like"/>
</dbReference>
<dbReference type="SUPFAM" id="SSF53067">
    <property type="entry name" value="Actin-like ATPase domain"/>
    <property type="match status" value="2"/>
</dbReference>
<proteinExistence type="inferred from homology"/>
<evidence type="ECO:0000313" key="5">
    <source>
        <dbReference type="Proteomes" id="UP000252893"/>
    </source>
</evidence>
<dbReference type="InterPro" id="IPR018181">
    <property type="entry name" value="Heat_shock_70_CS"/>
</dbReference>
<sequence>MTAGNNAPSETITLGLDFGTTNTVIAVADGNGIAEVMTFPKDDAIVSAYRSVLCFWQDGNKGHRNVESGPWAMDRFIADPHNCRFLQSFKSFAASKSFTDTPVYGKRFKFEDLLRTFLETLAERLGDRLPARGNKVIVGRPVIFAGHNPDEALAMARYEKALRDFGFTDIHYVYEPVAAAYFYAQKLTQSSTVLVADFGGGTSDFSIVNFEVGADGLTSTPLSQVGLGIAGDTFDYRIIDNVVSPKLGKKSNYKSFGKVLQIPNHYFANFARWNTLFLMNTPSTLRELHELASQAEQPEVLEHFIEMIEGDYGFELYRVVSDVKAGLSSAQTSELTFKAENFKIEAQIKRSDFESWIAEDMQAISTCVDNAVQNAGLSDKDIDRVFLTGGTSFVPAIKTLFSEQFEHAHVSSSNQFDSIATGLALIGQSNDIERWSVKF</sequence>
<keyword evidence="3" id="KW-0067">ATP-binding</keyword>
<dbReference type="EMBL" id="QNRH01000008">
    <property type="protein sequence ID" value="RBO91968.1"/>
    <property type="molecule type" value="Genomic_DNA"/>
</dbReference>
<dbReference type="Gene3D" id="3.30.420.40">
    <property type="match status" value="3"/>
</dbReference>
<dbReference type="GO" id="GO:0005524">
    <property type="term" value="F:ATP binding"/>
    <property type="evidence" value="ECO:0007669"/>
    <property type="project" value="UniProtKB-KW"/>
</dbReference>
<name>A0A366DRY3_9HYPH</name>
<gene>
    <name evidence="4" type="ORF">DFR47_108112</name>
</gene>
<organism evidence="4 5">
    <name type="scientific">Pseudochrobactrum asaccharolyticum</name>
    <dbReference type="NCBI Taxonomy" id="354351"/>
    <lineage>
        <taxon>Bacteria</taxon>
        <taxon>Pseudomonadati</taxon>
        <taxon>Pseudomonadota</taxon>
        <taxon>Alphaproteobacteria</taxon>
        <taxon>Hyphomicrobiales</taxon>
        <taxon>Brucellaceae</taxon>
        <taxon>Pseudochrobactrum</taxon>
    </lineage>
</organism>
<dbReference type="OrthoDB" id="9807934at2"/>
<evidence type="ECO:0000256" key="2">
    <source>
        <dbReference type="ARBA" id="ARBA00022741"/>
    </source>
</evidence>
<dbReference type="PROSITE" id="PS01036">
    <property type="entry name" value="HSP70_3"/>
    <property type="match status" value="1"/>
</dbReference>
<dbReference type="InterPro" id="IPR043129">
    <property type="entry name" value="ATPase_NBD"/>
</dbReference>